<feature type="compositionally biased region" description="Basic and acidic residues" evidence="1">
    <location>
        <begin position="844"/>
        <end position="856"/>
    </location>
</feature>
<evidence type="ECO:0000313" key="5">
    <source>
        <dbReference type="EMBL" id="KAG8628210.1"/>
    </source>
</evidence>
<feature type="compositionally biased region" description="Low complexity" evidence="1">
    <location>
        <begin position="1104"/>
        <end position="1115"/>
    </location>
</feature>
<evidence type="ECO:0000259" key="3">
    <source>
        <dbReference type="Pfam" id="PF23190"/>
    </source>
</evidence>
<feature type="compositionally biased region" description="Basic and acidic residues" evidence="1">
    <location>
        <begin position="762"/>
        <end position="773"/>
    </location>
</feature>
<evidence type="ECO:0000313" key="6">
    <source>
        <dbReference type="Proteomes" id="UP000809789"/>
    </source>
</evidence>
<feature type="domain" description="Calcium channel YVC1-like C-terminal transmembrane" evidence="4">
    <location>
        <begin position="345"/>
        <end position="654"/>
    </location>
</feature>
<feature type="compositionally biased region" description="Low complexity" evidence="1">
    <location>
        <begin position="1312"/>
        <end position="1322"/>
    </location>
</feature>
<evidence type="ECO:0008006" key="7">
    <source>
        <dbReference type="Google" id="ProtNLM"/>
    </source>
</evidence>
<feature type="transmembrane region" description="Helical" evidence="2">
    <location>
        <begin position="393"/>
        <end position="415"/>
    </location>
</feature>
<gene>
    <name evidence="5" type="ORF">KVT40_004083</name>
</gene>
<keyword evidence="6" id="KW-1185">Reference proteome</keyword>
<keyword evidence="2" id="KW-1133">Transmembrane helix</keyword>
<name>A0A8K0L668_9PEZI</name>
<dbReference type="EMBL" id="JAESVG020000004">
    <property type="protein sequence ID" value="KAG8628210.1"/>
    <property type="molecule type" value="Genomic_DNA"/>
</dbReference>
<feature type="transmembrane region" description="Helical" evidence="2">
    <location>
        <begin position="435"/>
        <end position="454"/>
    </location>
</feature>
<feature type="compositionally biased region" description="Low complexity" evidence="1">
    <location>
        <begin position="950"/>
        <end position="967"/>
    </location>
</feature>
<protein>
    <recommendedName>
        <fullName evidence="7">Ion transport domain-containing protein</fullName>
    </recommendedName>
</protein>
<dbReference type="Pfam" id="PF23317">
    <property type="entry name" value="YVC1_C"/>
    <property type="match status" value="1"/>
</dbReference>
<feature type="compositionally biased region" description="Low complexity" evidence="1">
    <location>
        <begin position="1333"/>
        <end position="1342"/>
    </location>
</feature>
<feature type="compositionally biased region" description="Low complexity" evidence="1">
    <location>
        <begin position="1174"/>
        <end position="1183"/>
    </location>
</feature>
<feature type="compositionally biased region" description="Polar residues" evidence="1">
    <location>
        <begin position="1159"/>
        <end position="1169"/>
    </location>
</feature>
<dbReference type="Pfam" id="PF23190">
    <property type="entry name" value="LHD_TRPY1"/>
    <property type="match status" value="1"/>
</dbReference>
<sequence>MLSSLLRPRRPRRRVDRSPFSSPFTGSPENTRHGQPDRGRPVHTDEDEDDQQEEEYDEDDQTYEEIDEGSEDSQPLLPIFSAAHLDTIPVYTITHTIRMLIIQKCETTLSWDQLRAPQVSQFLVKPIQTQIRANHFNRATLTALIANCLQFKKESEINPGNAGVSKTRAILSELLAMRLLREYSTRELIDALSYDFDPLQGMDDPQEAKGKRVARPRSARISTVEIAIRATAKSFLAHPLVVQQLEAIWAGSIVFHSAADNLHRKPPKTHQSRLPKQRGYGTIRDQSPLSPGTRPNGHTQQSAAPQTNDEYVRRSVTLYDPRDASLFKLSRLRVPRYRQLFTTLSFAVMLVLYLAVLIERSLNITSLEITFWIYSTGYMLDEIVGFTEQGFGLYLLSVWNAFDLGILLMLVIYYVLRIYGNLIPNEDSQEIANMAYDVLATTAVLLFPRAFSVLDHYRYFSQLLIAFRLMAQDMFAILILVVISCSGFFVAFTTAYSLGDQDENGKKVAYSIFQIVMGFSPAAWSAWDRYNTLGRIVMGFFLIVCHFMIVTILITVLTNSFMAIVRNAEEEHQFLFAVNTISMVKSDALFSYIAPTNVLSWAVSPLRFIMPFRRFVKLNRTIIKITHFPILFSIFAYERVILSRIAYVPEDLVERNQPGRAKPVAFGRQQGFTSRARRLREPSVVSFRKEQALDEVFRRPFKGETVRTTTREMDTDRRKSSNVVDHWMQNVGQEGGASPPMEQPRSVLDRLENRRRGFRRAMTSDRIRTRRDYSTATRSVMSDPDERSILAARRPKMIEEETDPDLSFESVPQETDAEDGDDELMTHDEADLMTVEKSSLAPDRTPDQDQKDDKENASLSQSPDDYFVTPTASRPTEQALPDTRTREGTGQSGGKLKRYHDRTVSTNTILFQPNVSRTSSSSSAAAPIGRNARPGTAKSGLPAAEPSGYRTPRQQPAAVPPASRARPFAPPRGSQPQPQKGNGLAGFNFAQSGFGQRRPQREPSFNTLALDLASDFGDNRFVSAVDVGGISGMPASFSEQMLRERETARRLRDEDRRRSEAEERGVVQRLVLNRMNTLEEGFREVISAVRELRERETRSGPGSGTVTSAGSSTVDTKIDARLTGGRDTAAPRTPGGKVKDKALRSPKKVKRPTLGAGLSSMTVVQSSSRGGQGAQPAGVQGAGRSTPMPEDAATQSGDNRGGQRQADSGGDAAEYPGDGYGPLTAVERRDMAPGALGDGAGDGLADAQTQQAEIQTSQQAGQLSQGPSQQQTNPSTSKGKEREDNSPNSVKSMVETLEQKGKLHVNAVVQDQQRSLSRSSSLGHGQAGQRNVSGSASLPGSSGTSGGAGSDVGSQSYAAVAAEGQETAGSSQQRQTVGNRRPRPLSEGADKNRESVIYVGKGDLVPGRRVDSGGSSRTAFGRGSDEGPQEK</sequence>
<feature type="compositionally biased region" description="Polar residues" evidence="1">
    <location>
        <begin position="296"/>
        <end position="307"/>
    </location>
</feature>
<comment type="caution">
    <text evidence="5">The sequence shown here is derived from an EMBL/GenBank/DDBJ whole genome shotgun (WGS) entry which is preliminary data.</text>
</comment>
<proteinExistence type="predicted"/>
<feature type="compositionally biased region" description="Basic and acidic residues" evidence="1">
    <location>
        <begin position="30"/>
        <end position="44"/>
    </location>
</feature>
<dbReference type="InterPro" id="IPR056336">
    <property type="entry name" value="YVC1_C"/>
</dbReference>
<feature type="transmembrane region" description="Helical" evidence="2">
    <location>
        <begin position="589"/>
        <end position="609"/>
    </location>
</feature>
<organism evidence="5 6">
    <name type="scientific">Elsinoe batatas</name>
    <dbReference type="NCBI Taxonomy" id="2601811"/>
    <lineage>
        <taxon>Eukaryota</taxon>
        <taxon>Fungi</taxon>
        <taxon>Dikarya</taxon>
        <taxon>Ascomycota</taxon>
        <taxon>Pezizomycotina</taxon>
        <taxon>Dothideomycetes</taxon>
        <taxon>Dothideomycetidae</taxon>
        <taxon>Myriangiales</taxon>
        <taxon>Elsinoaceae</taxon>
        <taxon>Elsinoe</taxon>
    </lineage>
</organism>
<feature type="compositionally biased region" description="Basic residues" evidence="1">
    <location>
        <begin position="264"/>
        <end position="276"/>
    </location>
</feature>
<dbReference type="InterPro" id="IPR052971">
    <property type="entry name" value="TRP_calcium_channel"/>
</dbReference>
<dbReference type="PANTHER" id="PTHR35859:SF4">
    <property type="entry name" value="MEMBRANE CHANNEL PROTEIN, PUTATIVE (AFU_ORTHOLOGUE AFUA_6G11300)-RELATED"/>
    <property type="match status" value="1"/>
</dbReference>
<feature type="compositionally biased region" description="Polar residues" evidence="1">
    <location>
        <begin position="1367"/>
        <end position="1378"/>
    </location>
</feature>
<evidence type="ECO:0000259" key="4">
    <source>
        <dbReference type="Pfam" id="PF23317"/>
    </source>
</evidence>
<feature type="region of interest" description="Disordered" evidence="1">
    <location>
        <begin position="833"/>
        <end position="1001"/>
    </location>
</feature>
<accession>A0A8K0L668</accession>
<keyword evidence="2" id="KW-0472">Membrane</keyword>
<feature type="compositionally biased region" description="Polar residues" evidence="1">
    <location>
        <begin position="904"/>
        <end position="918"/>
    </location>
</feature>
<dbReference type="OrthoDB" id="2373987at2759"/>
<feature type="domain" description="YVC1 N-terminal linker helical" evidence="3">
    <location>
        <begin position="91"/>
        <end position="259"/>
    </location>
</feature>
<feature type="transmembrane region" description="Helical" evidence="2">
    <location>
        <begin position="340"/>
        <end position="358"/>
    </location>
</feature>
<dbReference type="PANTHER" id="PTHR35859">
    <property type="entry name" value="NONSELECTIVE CATION CHANNEL PROTEIN"/>
    <property type="match status" value="1"/>
</dbReference>
<reference evidence="5" key="1">
    <citation type="submission" date="2021-07" db="EMBL/GenBank/DDBJ databases">
        <title>Elsinoe batatas strain:CRI-CJ2 Genome sequencing and assembly.</title>
        <authorList>
            <person name="Huang L."/>
        </authorList>
    </citation>
    <scope>NUCLEOTIDE SEQUENCE</scope>
    <source>
        <strain evidence="5">CRI-CJ2</strain>
    </source>
</reference>
<dbReference type="InterPro" id="IPR056337">
    <property type="entry name" value="LHD_YVC1"/>
</dbReference>
<feature type="region of interest" description="Disordered" evidence="1">
    <location>
        <begin position="1093"/>
        <end position="1431"/>
    </location>
</feature>
<feature type="compositionally biased region" description="Acidic residues" evidence="1">
    <location>
        <begin position="45"/>
        <end position="71"/>
    </location>
</feature>
<feature type="region of interest" description="Disordered" evidence="1">
    <location>
        <begin position="1"/>
        <end position="74"/>
    </location>
</feature>
<feature type="compositionally biased region" description="Polar residues" evidence="1">
    <location>
        <begin position="1263"/>
        <end position="1277"/>
    </location>
</feature>
<feature type="region of interest" description="Disordered" evidence="1">
    <location>
        <begin position="1041"/>
        <end position="1063"/>
    </location>
</feature>
<feature type="compositionally biased region" description="Low complexity" evidence="1">
    <location>
        <begin position="1243"/>
        <end position="1262"/>
    </location>
</feature>
<feature type="transmembrane region" description="Helical" evidence="2">
    <location>
        <begin position="475"/>
        <end position="496"/>
    </location>
</feature>
<evidence type="ECO:0000256" key="2">
    <source>
        <dbReference type="SAM" id="Phobius"/>
    </source>
</evidence>
<evidence type="ECO:0000256" key="1">
    <source>
        <dbReference type="SAM" id="MobiDB-lite"/>
    </source>
</evidence>
<dbReference type="Proteomes" id="UP000809789">
    <property type="component" value="Unassembled WGS sequence"/>
</dbReference>
<feature type="region of interest" description="Disordered" evidence="1">
    <location>
        <begin position="261"/>
        <end position="307"/>
    </location>
</feature>
<feature type="transmembrane region" description="Helical" evidence="2">
    <location>
        <begin position="539"/>
        <end position="565"/>
    </location>
</feature>
<keyword evidence="2" id="KW-0812">Transmembrane</keyword>
<feature type="region of interest" description="Disordered" evidence="1">
    <location>
        <begin position="730"/>
        <end position="821"/>
    </location>
</feature>